<accession>A0ABS0C9Q1</accession>
<gene>
    <name evidence="1" type="ORF">IU470_08500</name>
</gene>
<dbReference type="Proteomes" id="UP000807309">
    <property type="component" value="Unassembled WGS sequence"/>
</dbReference>
<name>A0ABS0C9Q1_9NOCA</name>
<sequence length="124" mass="13502">MDIHAYPTEATTPVDLTEAHRIVGHHLTNGEYAERGITYLIREFDTCFVALAAFPRPPQADPDSPQVVVGGSVCVIDKPTGAVSYWPTYPADLVADQYTTALEDGRLIIEDGWPEDDEQSPGSA</sequence>
<reference evidence="1 2" key="1">
    <citation type="submission" date="2020-10" db="EMBL/GenBank/DDBJ databases">
        <title>Identification of Nocardia species via Next-generation sequencing and recognition of intraspecies genetic diversity.</title>
        <authorList>
            <person name="Li P."/>
            <person name="Li P."/>
            <person name="Lu B."/>
        </authorList>
    </citation>
    <scope>NUCLEOTIDE SEQUENCE [LARGE SCALE GENOMIC DNA]</scope>
    <source>
        <strain evidence="1 2">N-11</strain>
    </source>
</reference>
<dbReference type="EMBL" id="JADLRE010000005">
    <property type="protein sequence ID" value="MBF6225148.1"/>
    <property type="molecule type" value="Genomic_DNA"/>
</dbReference>
<dbReference type="RefSeq" id="WP_195032446.1">
    <property type="nucleotide sequence ID" value="NZ_JADLRE010000005.1"/>
</dbReference>
<evidence type="ECO:0000313" key="1">
    <source>
        <dbReference type="EMBL" id="MBF6225148.1"/>
    </source>
</evidence>
<organism evidence="1 2">
    <name type="scientific">Nocardia abscessus</name>
    <dbReference type="NCBI Taxonomy" id="120957"/>
    <lineage>
        <taxon>Bacteria</taxon>
        <taxon>Bacillati</taxon>
        <taxon>Actinomycetota</taxon>
        <taxon>Actinomycetes</taxon>
        <taxon>Mycobacteriales</taxon>
        <taxon>Nocardiaceae</taxon>
        <taxon>Nocardia</taxon>
    </lineage>
</organism>
<evidence type="ECO:0000313" key="2">
    <source>
        <dbReference type="Proteomes" id="UP000807309"/>
    </source>
</evidence>
<protein>
    <submittedName>
        <fullName evidence="1">Uncharacterized protein</fullName>
    </submittedName>
</protein>
<comment type="caution">
    <text evidence="1">The sequence shown here is derived from an EMBL/GenBank/DDBJ whole genome shotgun (WGS) entry which is preliminary data.</text>
</comment>
<proteinExistence type="predicted"/>
<keyword evidence="2" id="KW-1185">Reference proteome</keyword>